<evidence type="ECO:0000313" key="2">
    <source>
        <dbReference type="Proteomes" id="UP000662857"/>
    </source>
</evidence>
<dbReference type="KEGG" id="nhy:JQS43_11595"/>
<gene>
    <name evidence="1" type="ORF">JQS43_11595</name>
</gene>
<name>A0A895YG63_9ACTN</name>
<reference evidence="1" key="1">
    <citation type="submission" date="2021-02" db="EMBL/GenBank/DDBJ databases">
        <title>Natrosporangium hydrolyticum gen. nov., sp. nov, a haloalkaliphilic actinobacterium from a soda solonchak soil.</title>
        <authorList>
            <person name="Sorokin D.Y."/>
            <person name="Khijniak T.V."/>
            <person name="Zakharycheva A.P."/>
            <person name="Boueva O.V."/>
            <person name="Ariskina E.V."/>
            <person name="Hahnke R.L."/>
            <person name="Bunk B."/>
            <person name="Sproer C."/>
            <person name="Schumann P."/>
            <person name="Evtushenko L.I."/>
            <person name="Kublanov I.V."/>
        </authorList>
    </citation>
    <scope>NUCLEOTIDE SEQUENCE</scope>
    <source>
        <strain evidence="1">DSM 106523</strain>
    </source>
</reference>
<dbReference type="AlphaFoldDB" id="A0A895YG63"/>
<accession>A0A895YG63</accession>
<dbReference type="EMBL" id="CP070499">
    <property type="protein sequence ID" value="QSB16864.1"/>
    <property type="molecule type" value="Genomic_DNA"/>
</dbReference>
<keyword evidence="2" id="KW-1185">Reference proteome</keyword>
<dbReference type="Proteomes" id="UP000662857">
    <property type="component" value="Chromosome"/>
</dbReference>
<dbReference type="SUPFAM" id="SSF56024">
    <property type="entry name" value="Phospholipase D/nuclease"/>
    <property type="match status" value="1"/>
</dbReference>
<dbReference type="RefSeq" id="WP_239679101.1">
    <property type="nucleotide sequence ID" value="NZ_CP070499.1"/>
</dbReference>
<protein>
    <submittedName>
        <fullName evidence="1">Uncharacterized protein</fullName>
    </submittedName>
</protein>
<sequence>MTLGPIGTQLSEILAQHVRVADIHDERQFYETFAEHLHAARHSVWIWAPWTAGRIRSVLPLLAEVVARGIAVVVFVRDPSDKGQKKAASQEYVDQLRQVVTTALSVRLGWDNTH</sequence>
<evidence type="ECO:0000313" key="1">
    <source>
        <dbReference type="EMBL" id="QSB16864.1"/>
    </source>
</evidence>
<organism evidence="1 2">
    <name type="scientific">Natronosporangium hydrolyticum</name>
    <dbReference type="NCBI Taxonomy" id="2811111"/>
    <lineage>
        <taxon>Bacteria</taxon>
        <taxon>Bacillati</taxon>
        <taxon>Actinomycetota</taxon>
        <taxon>Actinomycetes</taxon>
        <taxon>Micromonosporales</taxon>
        <taxon>Micromonosporaceae</taxon>
        <taxon>Natronosporangium</taxon>
    </lineage>
</organism>
<proteinExistence type="predicted"/>